<sequence>MKRYICLFAIALILNSCSDVVEGINEDPNSITQSAYGNILTGAEVGNILLQTGESARRSGIFAGQYTGIDRQHLGFSQYNVTTSDFNGLWYDGFVNAYRNALVTEQSIVENNVGPVSQGITQVLQAQVIGTMASLYGDVPFEEAGSIEIQDPIIEEQEAVYGKIQDLLSEAITNLESNTGRPTGGSEIYFDGNPSKWIESAYTLKARYHMHTKAYDQAYQAAGNGISSLDNSMYGPHGTAADNSNLNYQFFEIQVRQADLIVSDFMVSLLQPGTDNPDPANYRGNSKTDETARFNFYFNSTSNGFQPNTINGFAAQEAPAPLVTLEENLLILAEAGLRSVNFNTGMAHLNDFRAFMSTGGYLRNIDISQLRYEPYTEADFEAGGIENPDGIAKEDALLREILEERYISLFGQIEPFNDVRRTLEDTGVRVPVDPNVGDRLPQRFLYPQTEIDRNDNLTTPIPDFFDPTDINL</sequence>
<evidence type="ECO:0000313" key="1">
    <source>
        <dbReference type="EMBL" id="NEV94581.1"/>
    </source>
</evidence>
<keyword evidence="2" id="KW-1185">Reference proteome</keyword>
<dbReference type="SUPFAM" id="SSF48452">
    <property type="entry name" value="TPR-like"/>
    <property type="match status" value="1"/>
</dbReference>
<evidence type="ECO:0000313" key="2">
    <source>
        <dbReference type="Proteomes" id="UP000478505"/>
    </source>
</evidence>
<dbReference type="AlphaFoldDB" id="A0A6B3RAH3"/>
<dbReference type="Proteomes" id="UP000478505">
    <property type="component" value="Unassembled WGS sequence"/>
</dbReference>
<name>A0A6B3RAH3_9FLAO</name>
<gene>
    <name evidence="1" type="ORF">G3567_10545</name>
</gene>
<organism evidence="1 2">
    <name type="scientific">Psychroflexus aurantiacus</name>
    <dbReference type="NCBI Taxonomy" id="2709310"/>
    <lineage>
        <taxon>Bacteria</taxon>
        <taxon>Pseudomonadati</taxon>
        <taxon>Bacteroidota</taxon>
        <taxon>Flavobacteriia</taxon>
        <taxon>Flavobacteriales</taxon>
        <taxon>Flavobacteriaceae</taxon>
        <taxon>Psychroflexus</taxon>
    </lineage>
</organism>
<dbReference type="Pfam" id="PF12771">
    <property type="entry name" value="SusD-like_2"/>
    <property type="match status" value="1"/>
</dbReference>
<comment type="caution">
    <text evidence="1">The sequence shown here is derived from an EMBL/GenBank/DDBJ whole genome shotgun (WGS) entry which is preliminary data.</text>
</comment>
<dbReference type="InterPro" id="IPR041662">
    <property type="entry name" value="SusD-like_2"/>
</dbReference>
<accession>A0A6B3RAH3</accession>
<dbReference type="EMBL" id="JAAIKD010000005">
    <property type="protein sequence ID" value="NEV94581.1"/>
    <property type="molecule type" value="Genomic_DNA"/>
</dbReference>
<reference evidence="1 2" key="1">
    <citation type="submission" date="2020-02" db="EMBL/GenBank/DDBJ databases">
        <title>Flavobacteriaceae Psychroflexus bacterium YR1-1, complete genome.</title>
        <authorList>
            <person name="Li Y."/>
            <person name="Wu S."/>
        </authorList>
    </citation>
    <scope>NUCLEOTIDE SEQUENCE [LARGE SCALE GENOMIC DNA]</scope>
    <source>
        <strain evidence="1 2">YR1-1</strain>
    </source>
</reference>
<keyword evidence="1" id="KW-0449">Lipoprotein</keyword>
<dbReference type="InterPro" id="IPR011990">
    <property type="entry name" value="TPR-like_helical_dom_sf"/>
</dbReference>
<proteinExistence type="predicted"/>
<dbReference type="RefSeq" id="WP_164005292.1">
    <property type="nucleotide sequence ID" value="NZ_JAAIKD010000005.1"/>
</dbReference>
<dbReference type="Gene3D" id="1.25.40.390">
    <property type="match status" value="1"/>
</dbReference>
<protein>
    <submittedName>
        <fullName evidence="1">SusD/RagB family nutrient-binding outer membrane lipoprotein</fullName>
    </submittedName>
</protein>